<dbReference type="Proteomes" id="UP000231994">
    <property type="component" value="Chromosome"/>
</dbReference>
<reference evidence="2 3" key="1">
    <citation type="submission" date="2017-11" db="EMBL/GenBank/DDBJ databases">
        <title>Whole genome sequencing of cultured pathogen.</title>
        <authorList>
            <person name="Hoffmann M."/>
            <person name="Sanchez M."/>
            <person name="Timme R."/>
            <person name="Nudel K."/>
            <person name="Bry L."/>
        </authorList>
    </citation>
    <scope>NUCLEOTIDE SEQUENCE [LARGE SCALE GENOMIC DNA]</scope>
    <source>
        <strain evidence="2 3">216</strain>
    </source>
</reference>
<keyword evidence="1" id="KW-0812">Transmembrane</keyword>
<evidence type="ECO:0000313" key="2">
    <source>
        <dbReference type="EMBL" id="ATZ08369.1"/>
    </source>
</evidence>
<protein>
    <submittedName>
        <fullName evidence="2">Uncharacterized protein</fullName>
    </submittedName>
</protein>
<evidence type="ECO:0000256" key="1">
    <source>
        <dbReference type="SAM" id="Phobius"/>
    </source>
</evidence>
<sequence>MYSQFNRSVHHNVARQIEIAVSADIGSRGNAIETYEVGIRTAVAVGAAAFSLKEFPHLTTATTLMKHRYICLLTFLKVGLRTLIGLVMVAS</sequence>
<dbReference type="AlphaFoldDB" id="A0ABC8CKL7"/>
<feature type="transmembrane region" description="Helical" evidence="1">
    <location>
        <begin position="69"/>
        <end position="90"/>
    </location>
</feature>
<evidence type="ECO:0000313" key="3">
    <source>
        <dbReference type="Proteomes" id="UP000231994"/>
    </source>
</evidence>
<accession>A0ABC8CKL7</accession>
<dbReference type="RefSeq" id="WP_049064466.1">
    <property type="nucleotide sequence ID" value="NZ_CAXOII010000015.1"/>
</dbReference>
<organism evidence="2 3">
    <name type="scientific">Corynebacterium striatum</name>
    <dbReference type="NCBI Taxonomy" id="43770"/>
    <lineage>
        <taxon>Bacteria</taxon>
        <taxon>Bacillati</taxon>
        <taxon>Actinomycetota</taxon>
        <taxon>Actinomycetes</taxon>
        <taxon>Mycobacteriales</taxon>
        <taxon>Corynebacteriaceae</taxon>
        <taxon>Corynebacterium</taxon>
    </lineage>
</organism>
<dbReference type="EMBL" id="CP024932">
    <property type="protein sequence ID" value="ATZ08369.1"/>
    <property type="molecule type" value="Genomic_DNA"/>
</dbReference>
<keyword evidence="1" id="KW-1133">Transmembrane helix</keyword>
<keyword evidence="1" id="KW-0472">Membrane</keyword>
<proteinExistence type="predicted"/>
<gene>
    <name evidence="2" type="ORF">A9D01_05895</name>
</gene>
<name>A0ABC8CKL7_CORST</name>